<dbReference type="InterPro" id="IPR019201">
    <property type="entry name" value="DUF2065"/>
</dbReference>
<dbReference type="PANTHER" id="PTHR38602">
    <property type="entry name" value="INNER MEMBRANE PROTEIN-RELATED"/>
    <property type="match status" value="1"/>
</dbReference>
<gene>
    <name evidence="2" type="ORF">CW740_02360</name>
</gene>
<evidence type="ECO:0000313" key="3">
    <source>
        <dbReference type="Proteomes" id="UP000232693"/>
    </source>
</evidence>
<keyword evidence="1" id="KW-0472">Membrane</keyword>
<dbReference type="RefSeq" id="WP_106647995.1">
    <property type="nucleotide sequence ID" value="NZ_BMGO01000002.1"/>
</dbReference>
<keyword evidence="3" id="KW-1185">Reference proteome</keyword>
<organism evidence="2 3">
    <name type="scientific">Kangiella profundi</name>
    <dbReference type="NCBI Taxonomy" id="1561924"/>
    <lineage>
        <taxon>Bacteria</taxon>
        <taxon>Pseudomonadati</taxon>
        <taxon>Pseudomonadota</taxon>
        <taxon>Gammaproteobacteria</taxon>
        <taxon>Kangiellales</taxon>
        <taxon>Kangiellaceae</taxon>
        <taxon>Kangiella</taxon>
    </lineage>
</organism>
<feature type="transmembrane region" description="Helical" evidence="1">
    <location>
        <begin position="6"/>
        <end position="23"/>
    </location>
</feature>
<proteinExistence type="predicted"/>
<feature type="transmembrane region" description="Helical" evidence="1">
    <location>
        <begin position="44"/>
        <end position="60"/>
    </location>
</feature>
<evidence type="ECO:0000256" key="1">
    <source>
        <dbReference type="SAM" id="Phobius"/>
    </source>
</evidence>
<reference evidence="2 3" key="1">
    <citation type="submission" date="2017-12" db="EMBL/GenBank/DDBJ databases">
        <title>Kangiella profundi FT102 completed genome.</title>
        <authorList>
            <person name="Xu J."/>
            <person name="Wang J."/>
            <person name="Lu Y."/>
        </authorList>
    </citation>
    <scope>NUCLEOTIDE SEQUENCE [LARGE SCALE GENOMIC DNA]</scope>
    <source>
        <strain evidence="2 3">FT102</strain>
    </source>
</reference>
<evidence type="ECO:0000313" key="2">
    <source>
        <dbReference type="EMBL" id="AUD80033.1"/>
    </source>
</evidence>
<dbReference type="Proteomes" id="UP000232693">
    <property type="component" value="Chromosome"/>
</dbReference>
<keyword evidence="1" id="KW-0812">Transmembrane</keyword>
<name>A0A2K9AUD1_9GAMM</name>
<sequence length="61" mass="7061">MSQEFMIALGLLLVFEGFMPAVMPKAWKRMMWEVMKRPDTSVRIGGFLTMLAGLVWVLWVL</sequence>
<accession>A0A2K9AUD1</accession>
<protein>
    <submittedName>
        <fullName evidence="2">DUF2065 domain-containing protein</fullName>
    </submittedName>
</protein>
<dbReference type="KEGG" id="kpd:CW740_02360"/>
<dbReference type="PANTHER" id="PTHR38602:SF1">
    <property type="entry name" value="INNER MEMBRANE PROTEIN"/>
    <property type="match status" value="1"/>
</dbReference>
<dbReference type="EMBL" id="CP025120">
    <property type="protein sequence ID" value="AUD80033.1"/>
    <property type="molecule type" value="Genomic_DNA"/>
</dbReference>
<keyword evidence="1" id="KW-1133">Transmembrane helix</keyword>
<dbReference type="Pfam" id="PF09838">
    <property type="entry name" value="DUF2065"/>
    <property type="match status" value="1"/>
</dbReference>
<dbReference type="AlphaFoldDB" id="A0A2K9AUD1"/>
<dbReference type="OrthoDB" id="9182237at2"/>